<gene>
    <name evidence="8" type="ORF">KIN20_035499</name>
</gene>
<accession>A0AAD5RBW5</accession>
<keyword evidence="9" id="KW-1185">Reference proteome</keyword>
<comment type="subcellular location">
    <subcellularLocation>
        <location evidence="1">Nucleus</location>
        <location evidence="1">Nucleolus</location>
    </subcellularLocation>
</comment>
<dbReference type="EMBL" id="JAHQIW010007234">
    <property type="protein sequence ID" value="KAJ1373158.1"/>
    <property type="molecule type" value="Genomic_DNA"/>
</dbReference>
<dbReference type="PANTHER" id="PTHR44215">
    <property type="entry name" value="WD REPEAT-CONTAINING PROTEIN 75"/>
    <property type="match status" value="1"/>
</dbReference>
<evidence type="ECO:0000313" key="9">
    <source>
        <dbReference type="Proteomes" id="UP001196413"/>
    </source>
</evidence>
<name>A0AAD5RBW5_PARTN</name>
<dbReference type="AlphaFoldDB" id="A0AAD5RBW5"/>
<dbReference type="GO" id="GO:0045943">
    <property type="term" value="P:positive regulation of transcription by RNA polymerase I"/>
    <property type="evidence" value="ECO:0007669"/>
    <property type="project" value="InterPro"/>
</dbReference>
<dbReference type="SUPFAM" id="SSF69322">
    <property type="entry name" value="Tricorn protease domain 2"/>
    <property type="match status" value="1"/>
</dbReference>
<protein>
    <submittedName>
        <fullName evidence="8">Uncharacterized protein</fullName>
    </submittedName>
</protein>
<evidence type="ECO:0000256" key="1">
    <source>
        <dbReference type="ARBA" id="ARBA00004604"/>
    </source>
</evidence>
<evidence type="ECO:0000256" key="2">
    <source>
        <dbReference type="ARBA" id="ARBA00022517"/>
    </source>
</evidence>
<keyword evidence="6" id="KW-0804">Transcription</keyword>
<evidence type="ECO:0000256" key="7">
    <source>
        <dbReference type="ARBA" id="ARBA00023242"/>
    </source>
</evidence>
<evidence type="ECO:0000256" key="3">
    <source>
        <dbReference type="ARBA" id="ARBA00022552"/>
    </source>
</evidence>
<evidence type="ECO:0000313" key="8">
    <source>
        <dbReference type="EMBL" id="KAJ1373158.1"/>
    </source>
</evidence>
<dbReference type="Proteomes" id="UP001196413">
    <property type="component" value="Unassembled WGS sequence"/>
</dbReference>
<dbReference type="GO" id="GO:0003723">
    <property type="term" value="F:RNA binding"/>
    <property type="evidence" value="ECO:0007669"/>
    <property type="project" value="InterPro"/>
</dbReference>
<reference evidence="8" key="1">
    <citation type="submission" date="2021-06" db="EMBL/GenBank/DDBJ databases">
        <title>Parelaphostrongylus tenuis whole genome reference sequence.</title>
        <authorList>
            <person name="Garwood T.J."/>
            <person name="Larsen P.A."/>
            <person name="Fountain-Jones N.M."/>
            <person name="Garbe J.R."/>
            <person name="Macchietto M.G."/>
            <person name="Kania S.A."/>
            <person name="Gerhold R.W."/>
            <person name="Richards J.E."/>
            <person name="Wolf T.M."/>
        </authorList>
    </citation>
    <scope>NUCLEOTIDE SEQUENCE</scope>
    <source>
        <strain evidence="8">MNPRO001-30</strain>
        <tissue evidence="8">Meninges</tissue>
    </source>
</reference>
<keyword evidence="3" id="KW-0698">rRNA processing</keyword>
<keyword evidence="5" id="KW-0677">Repeat</keyword>
<dbReference type="InterPro" id="IPR053826">
    <property type="entry name" value="WDR75"/>
</dbReference>
<organism evidence="8 9">
    <name type="scientific">Parelaphostrongylus tenuis</name>
    <name type="common">Meningeal worm</name>
    <dbReference type="NCBI Taxonomy" id="148309"/>
    <lineage>
        <taxon>Eukaryota</taxon>
        <taxon>Metazoa</taxon>
        <taxon>Ecdysozoa</taxon>
        <taxon>Nematoda</taxon>
        <taxon>Chromadorea</taxon>
        <taxon>Rhabditida</taxon>
        <taxon>Rhabditina</taxon>
        <taxon>Rhabditomorpha</taxon>
        <taxon>Strongyloidea</taxon>
        <taxon>Metastrongylidae</taxon>
        <taxon>Parelaphostrongylus</taxon>
    </lineage>
</organism>
<keyword evidence="2" id="KW-0690">Ribosome biogenesis</keyword>
<dbReference type="InterPro" id="IPR015943">
    <property type="entry name" value="WD40/YVTN_repeat-like_dom_sf"/>
</dbReference>
<proteinExistence type="predicted"/>
<evidence type="ECO:0000256" key="5">
    <source>
        <dbReference type="ARBA" id="ARBA00022737"/>
    </source>
</evidence>
<keyword evidence="7" id="KW-0539">Nucleus</keyword>
<dbReference type="InterPro" id="IPR036322">
    <property type="entry name" value="WD40_repeat_dom_sf"/>
</dbReference>
<keyword evidence="4" id="KW-0853">WD repeat</keyword>
<dbReference type="GO" id="GO:0032040">
    <property type="term" value="C:small-subunit processome"/>
    <property type="evidence" value="ECO:0007669"/>
    <property type="project" value="InterPro"/>
</dbReference>
<dbReference type="GO" id="GO:0006364">
    <property type="term" value="P:rRNA processing"/>
    <property type="evidence" value="ECO:0007669"/>
    <property type="project" value="UniProtKB-KW"/>
</dbReference>
<evidence type="ECO:0000256" key="4">
    <source>
        <dbReference type="ARBA" id="ARBA00022574"/>
    </source>
</evidence>
<dbReference type="SUPFAM" id="SSF50978">
    <property type="entry name" value="WD40 repeat-like"/>
    <property type="match status" value="1"/>
</dbReference>
<evidence type="ECO:0000256" key="6">
    <source>
        <dbReference type="ARBA" id="ARBA00023163"/>
    </source>
</evidence>
<sequence length="720" mass="78727">MSSSEDWITKSVGSLPLKCVAFDPTNELVAACAGSNCMLFSASDGKRTGVCEHTDDIVSVFFTEHYAVVTVTKGGEIVEWNLTESGPMRISSNKVTDFPVIRAFYLRADNRGILVIDHETHYSADCVMPNKSLAHIADLPSGLGYEQITIESSYIAYCSGKEVFVIPTDDNSSMMSSSYLCKAHIEGIGERNSANVFVRITSQGDTLAATLAIGRVYIWSHVSQKGVHDSAFTIHWHKVAPCIVLSQFGGLLSAGAEAVLCKFSLSGTGRPSMLPRLAAPVRDLFISTDASHLAVVLEDNSLHVVLTSSMTVLSSLQTVVTCGRSLTSVFTTDPCMPGTVVMNGKPGSLQWIQCTDSFTLSQVSFTLENVADGDMSFSGIIQTFPDVEQVFISRSVVVTLERMINFEEDHKRLRFWKRASDDCLTVHLVDSFVVSTDTVAVSGCRDSHNEQQELFISVRTNGRVNMWIPCEEKTRFKLDPVRQIDRRYTFHCGSTIHNGMWAAAYTGGANNTDVIVVWEMAEMNEVEVLRTDGRARSIEFDGKGHLVCATDRAVRCWRHLAIRFDLLWIVEQSLGIHVSPSGTFAWDEDTVVEFDVETAALKGSFKLMAPVTDLVATIDKESRLLVVARTEKGLLLAYPKSQPKISAETLTRSTKTPFALLAPIETTVQSAASTMATSGVVAANKAAAMRLFDGPSHALPPVSHLAPLFIAHCLAPPRQE</sequence>
<dbReference type="PANTHER" id="PTHR44215:SF1">
    <property type="entry name" value="WD REPEAT-CONTAINING PROTEIN 75"/>
    <property type="match status" value="1"/>
</dbReference>
<dbReference type="Gene3D" id="2.130.10.10">
    <property type="entry name" value="YVTN repeat-like/Quinoprotein amine dehydrogenase"/>
    <property type="match status" value="1"/>
</dbReference>
<comment type="caution">
    <text evidence="8">The sequence shown here is derived from an EMBL/GenBank/DDBJ whole genome shotgun (WGS) entry which is preliminary data.</text>
</comment>
<dbReference type="GO" id="GO:2000234">
    <property type="term" value="P:positive regulation of rRNA processing"/>
    <property type="evidence" value="ECO:0007669"/>
    <property type="project" value="TreeGrafter"/>
</dbReference>